<dbReference type="GO" id="GO:0005524">
    <property type="term" value="F:ATP binding"/>
    <property type="evidence" value="ECO:0007669"/>
    <property type="project" value="InterPro"/>
</dbReference>
<dbReference type="OrthoDB" id="7687262at2"/>
<organism evidence="1 2">
    <name type="scientific">Paracoccus sanguinis</name>
    <dbReference type="NCBI Taxonomy" id="1545044"/>
    <lineage>
        <taxon>Bacteria</taxon>
        <taxon>Pseudomonadati</taxon>
        <taxon>Pseudomonadota</taxon>
        <taxon>Alphaproteobacteria</taxon>
        <taxon>Rhodobacterales</taxon>
        <taxon>Paracoccaceae</taxon>
        <taxon>Paracoccus</taxon>
    </lineage>
</organism>
<protein>
    <submittedName>
        <fullName evidence="1">Threonine kinase</fullName>
    </submittedName>
</protein>
<evidence type="ECO:0000313" key="1">
    <source>
        <dbReference type="EMBL" id="SDX28033.1"/>
    </source>
</evidence>
<sequence>MVFVAGHFGEWLQGLCGPEGRVALVTLACPVAGVHAAWCPARDLRIEQNAPLLDAPRCRAFLAALGRPATGEVRLSADLPPGGGAGMSTAALVALARASGAAEEGLAAACLTLEGATDPLMLPAPDAVLWAPRAARVLTPLTPPPGAEIVGGFWGPPCPTDPADTAFPRIDDLVAEWQRGPDLRGAARLAALSAARTTALRGPQDDPTPALARALGALGHARAHTGSARALIFAPGTAPPAAEARLRAAGYAGVLRFRTGGRG</sequence>
<keyword evidence="1" id="KW-0418">Kinase</keyword>
<gene>
    <name evidence="1" type="ORF">SAMN05444276_10450</name>
</gene>
<dbReference type="EMBL" id="FNNA01000004">
    <property type="protein sequence ID" value="SDX28033.1"/>
    <property type="molecule type" value="Genomic_DNA"/>
</dbReference>
<evidence type="ECO:0000313" key="2">
    <source>
        <dbReference type="Proteomes" id="UP000182944"/>
    </source>
</evidence>
<dbReference type="Proteomes" id="UP000182944">
    <property type="component" value="Unassembled WGS sequence"/>
</dbReference>
<reference evidence="2" key="1">
    <citation type="submission" date="2016-10" db="EMBL/GenBank/DDBJ databases">
        <authorList>
            <person name="Varghese N."/>
            <person name="Submissions S."/>
        </authorList>
    </citation>
    <scope>NUCLEOTIDE SEQUENCE [LARGE SCALE GENOMIC DNA]</scope>
    <source>
        <strain evidence="2">DSM 29303</strain>
    </source>
</reference>
<dbReference type="AlphaFoldDB" id="A0A1H3AEG0"/>
<keyword evidence="2" id="KW-1185">Reference proteome</keyword>
<dbReference type="STRING" id="1545044.SAMN05444276_10450"/>
<dbReference type="PRINTS" id="PR00960">
    <property type="entry name" value="LMBPPROTEIN"/>
</dbReference>
<dbReference type="RefSeq" id="WP_139306017.1">
    <property type="nucleotide sequence ID" value="NZ_FNNA01000004.1"/>
</dbReference>
<dbReference type="GO" id="GO:0016301">
    <property type="term" value="F:kinase activity"/>
    <property type="evidence" value="ECO:0007669"/>
    <property type="project" value="UniProtKB-KW"/>
</dbReference>
<accession>A0A1H3AEG0</accession>
<proteinExistence type="predicted"/>
<name>A0A1H3AEG0_9RHOB</name>
<dbReference type="InterPro" id="IPR001174">
    <property type="entry name" value="HddA/FKP"/>
</dbReference>
<keyword evidence="1" id="KW-0808">Transferase</keyword>